<gene>
    <name evidence="1" type="ORF">CCACVL1_10821</name>
</gene>
<comment type="caution">
    <text evidence="1">The sequence shown here is derived from an EMBL/GenBank/DDBJ whole genome shotgun (WGS) entry which is preliminary data.</text>
</comment>
<dbReference type="AlphaFoldDB" id="A0A1R3IPE2"/>
<dbReference type="Proteomes" id="UP000188268">
    <property type="component" value="Unassembled WGS sequence"/>
</dbReference>
<evidence type="ECO:0000313" key="1">
    <source>
        <dbReference type="EMBL" id="OMO84459.1"/>
    </source>
</evidence>
<sequence length="41" mass="4550">MASERHPTQNQYLRSIIKFLLSSAERKPHSLIAASRKAAAA</sequence>
<proteinExistence type="predicted"/>
<name>A0A1R3IPE2_COCAP</name>
<dbReference type="EMBL" id="AWWV01009725">
    <property type="protein sequence ID" value="OMO84459.1"/>
    <property type="molecule type" value="Genomic_DNA"/>
</dbReference>
<dbReference type="Gramene" id="OMO84459">
    <property type="protein sequence ID" value="OMO84459"/>
    <property type="gene ID" value="CCACVL1_10821"/>
</dbReference>
<keyword evidence="2" id="KW-1185">Reference proteome</keyword>
<protein>
    <submittedName>
        <fullName evidence="1">Uncharacterized protein</fullName>
    </submittedName>
</protein>
<reference evidence="1 2" key="1">
    <citation type="submission" date="2013-09" db="EMBL/GenBank/DDBJ databases">
        <title>Corchorus capsularis genome sequencing.</title>
        <authorList>
            <person name="Alam M."/>
            <person name="Haque M.S."/>
            <person name="Islam M.S."/>
            <person name="Emdad E.M."/>
            <person name="Islam M.M."/>
            <person name="Ahmed B."/>
            <person name="Halim A."/>
            <person name="Hossen Q.M.M."/>
            <person name="Hossain M.Z."/>
            <person name="Ahmed R."/>
            <person name="Khan M.M."/>
            <person name="Islam R."/>
            <person name="Rashid M.M."/>
            <person name="Khan S.A."/>
            <person name="Rahman M.S."/>
            <person name="Alam M."/>
        </authorList>
    </citation>
    <scope>NUCLEOTIDE SEQUENCE [LARGE SCALE GENOMIC DNA]</scope>
    <source>
        <strain evidence="2">cv. CVL-1</strain>
        <tissue evidence="1">Whole seedling</tissue>
    </source>
</reference>
<evidence type="ECO:0000313" key="2">
    <source>
        <dbReference type="Proteomes" id="UP000188268"/>
    </source>
</evidence>
<accession>A0A1R3IPE2</accession>
<organism evidence="1 2">
    <name type="scientific">Corchorus capsularis</name>
    <name type="common">Jute</name>
    <dbReference type="NCBI Taxonomy" id="210143"/>
    <lineage>
        <taxon>Eukaryota</taxon>
        <taxon>Viridiplantae</taxon>
        <taxon>Streptophyta</taxon>
        <taxon>Embryophyta</taxon>
        <taxon>Tracheophyta</taxon>
        <taxon>Spermatophyta</taxon>
        <taxon>Magnoliopsida</taxon>
        <taxon>eudicotyledons</taxon>
        <taxon>Gunneridae</taxon>
        <taxon>Pentapetalae</taxon>
        <taxon>rosids</taxon>
        <taxon>malvids</taxon>
        <taxon>Malvales</taxon>
        <taxon>Malvaceae</taxon>
        <taxon>Grewioideae</taxon>
        <taxon>Apeibeae</taxon>
        <taxon>Corchorus</taxon>
    </lineage>
</organism>